<reference evidence="22 23" key="1">
    <citation type="submission" date="2023-06" db="EMBL/GenBank/DDBJ databases">
        <title>Five Gram-positive bacteria isolated from mangrove sediments in Shenzhen, Guangdong, China.</title>
        <authorList>
            <person name="Yu S."/>
            <person name="Zheng W."/>
            <person name="Huang Y."/>
        </authorList>
    </citation>
    <scope>NUCLEOTIDE SEQUENCE [LARGE SCALE GENOMIC DNA]</scope>
    <source>
        <strain evidence="22 23">SaN35-3</strain>
    </source>
</reference>
<evidence type="ECO:0000256" key="2">
    <source>
        <dbReference type="ARBA" id="ARBA00000909"/>
    </source>
</evidence>
<keyword evidence="8 17" id="KW-0521">NADP</keyword>
<dbReference type="SUPFAM" id="SSF53613">
    <property type="entry name" value="Ribokinase-like"/>
    <property type="match status" value="1"/>
</dbReference>
<evidence type="ECO:0000256" key="11">
    <source>
        <dbReference type="ARBA" id="ARBA00023235"/>
    </source>
</evidence>
<feature type="binding site" evidence="17">
    <location>
        <position position="418"/>
    </location>
    <ligand>
        <name>(6S)-NADPHX</name>
        <dbReference type="ChEBI" id="CHEBI:64076"/>
    </ligand>
</feature>
<dbReference type="CDD" id="cd01171">
    <property type="entry name" value="YXKO-related"/>
    <property type="match status" value="1"/>
</dbReference>
<feature type="binding site" evidence="17">
    <location>
        <position position="351"/>
    </location>
    <ligand>
        <name>(6S)-NADPHX</name>
        <dbReference type="ChEBI" id="CHEBI:64076"/>
    </ligand>
</feature>
<dbReference type="PANTHER" id="PTHR12592:SF0">
    <property type="entry name" value="ATP-DEPENDENT (S)-NAD(P)H-HYDRATE DEHYDRATASE"/>
    <property type="match status" value="1"/>
</dbReference>
<dbReference type="EC" id="4.2.1.136" evidence="19"/>
<evidence type="ECO:0000256" key="1">
    <source>
        <dbReference type="ARBA" id="ARBA00000013"/>
    </source>
</evidence>
<comment type="caution">
    <text evidence="17">Lacks conserved residue(s) required for the propagation of feature annotation.</text>
</comment>
<evidence type="ECO:0000256" key="8">
    <source>
        <dbReference type="ARBA" id="ARBA00022857"/>
    </source>
</evidence>
<evidence type="ECO:0000256" key="3">
    <source>
        <dbReference type="ARBA" id="ARBA00006001"/>
    </source>
</evidence>
<keyword evidence="9 18" id="KW-0630">Potassium</keyword>
<evidence type="ECO:0000256" key="13">
    <source>
        <dbReference type="ARBA" id="ARBA00023268"/>
    </source>
</evidence>
<evidence type="ECO:0000256" key="14">
    <source>
        <dbReference type="ARBA" id="ARBA00025153"/>
    </source>
</evidence>
<dbReference type="InterPro" id="IPR036652">
    <property type="entry name" value="YjeF_N_dom_sf"/>
</dbReference>
<evidence type="ECO:0000313" key="23">
    <source>
        <dbReference type="Proteomes" id="UP001197974"/>
    </source>
</evidence>
<dbReference type="SUPFAM" id="SSF64153">
    <property type="entry name" value="YjeF N-terminal domain-like"/>
    <property type="match status" value="1"/>
</dbReference>
<dbReference type="InterPro" id="IPR004443">
    <property type="entry name" value="YjeF_N_dom"/>
</dbReference>
<keyword evidence="23" id="KW-1185">Reference proteome</keyword>
<comment type="function">
    <text evidence="17">Catalyzes the dehydration of the S-form of NAD(P)HX at the expense of ADP, which is converted to AMP. Together with NAD(P)HX epimerase, which catalyzes the epimerization of the S- and R-forms, the enzyme allows the repair of both epimers of NAD(P)HX, a damaged form of NAD(P)H that is a result of enzymatic or heat-dependent hydration.</text>
</comment>
<comment type="cofactor">
    <cofactor evidence="17">
        <name>Mg(2+)</name>
        <dbReference type="ChEBI" id="CHEBI:18420"/>
    </cofactor>
</comment>
<evidence type="ECO:0000256" key="12">
    <source>
        <dbReference type="ARBA" id="ARBA00023239"/>
    </source>
</evidence>
<dbReference type="EMBL" id="CP129013">
    <property type="protein sequence ID" value="WLR43352.1"/>
    <property type="molecule type" value="Genomic_DNA"/>
</dbReference>
<comment type="similarity">
    <text evidence="17">Belongs to the NnrD/CARKD family.</text>
</comment>
<evidence type="ECO:0000256" key="15">
    <source>
        <dbReference type="ARBA" id="ARBA00048238"/>
    </source>
</evidence>
<dbReference type="Proteomes" id="UP001197974">
    <property type="component" value="Chromosome"/>
</dbReference>
<feature type="binding site" evidence="17">
    <location>
        <begin position="388"/>
        <end position="392"/>
    </location>
    <ligand>
        <name>AMP</name>
        <dbReference type="ChEBI" id="CHEBI:456215"/>
    </ligand>
</feature>
<feature type="binding site" evidence="17">
    <location>
        <position position="306"/>
    </location>
    <ligand>
        <name>(6S)-NADPHX</name>
        <dbReference type="ChEBI" id="CHEBI:64076"/>
    </ligand>
</feature>
<evidence type="ECO:0000256" key="16">
    <source>
        <dbReference type="ARBA" id="ARBA00049209"/>
    </source>
</evidence>
<keyword evidence="6 17" id="KW-0547">Nucleotide-binding</keyword>
<dbReference type="InterPro" id="IPR030677">
    <property type="entry name" value="Nnr"/>
</dbReference>
<organism evidence="22 23">
    <name type="scientific">Bacillus carboniphilus</name>
    <dbReference type="NCBI Taxonomy" id="86663"/>
    <lineage>
        <taxon>Bacteria</taxon>
        <taxon>Bacillati</taxon>
        <taxon>Bacillota</taxon>
        <taxon>Bacilli</taxon>
        <taxon>Bacillales</taxon>
        <taxon>Bacillaceae</taxon>
        <taxon>Bacillus</taxon>
    </lineage>
</organism>
<comment type="function">
    <text evidence="14 19">Bifunctional enzyme that catalyzes the epimerization of the S- and R-forms of NAD(P)HX and the dehydration of the S-form of NAD(P)HX at the expense of ADP, which is converted to AMP. This allows the repair of both epimers of NAD(P)HX, a damaged form of NAD(P)H that is a result of enzymatic or heat-dependent hydration.</text>
</comment>
<keyword evidence="5 18" id="KW-0479">Metal-binding</keyword>
<feature type="domain" description="YjeF C-terminal" evidence="20">
    <location>
        <begin position="213"/>
        <end position="477"/>
    </location>
</feature>
<dbReference type="PANTHER" id="PTHR12592">
    <property type="entry name" value="ATP-DEPENDENT (S)-NAD(P)H-HYDRATE DEHYDRATASE FAMILY MEMBER"/>
    <property type="match status" value="1"/>
</dbReference>
<proteinExistence type="inferred from homology"/>
<keyword evidence="11 18" id="KW-0413">Isomerase</keyword>
<comment type="subunit">
    <text evidence="17">Homotetramer.</text>
</comment>
<comment type="cofactor">
    <cofactor evidence="18 19">
        <name>K(+)</name>
        <dbReference type="ChEBI" id="CHEBI:29103"/>
    </cofactor>
    <text evidence="18 19">Binds 1 potassium ion per subunit.</text>
</comment>
<comment type="similarity">
    <text evidence="18">Belongs to the NnrE/AIBP family.</text>
</comment>
<evidence type="ECO:0000256" key="5">
    <source>
        <dbReference type="ARBA" id="ARBA00022723"/>
    </source>
</evidence>
<evidence type="ECO:0000256" key="9">
    <source>
        <dbReference type="ARBA" id="ARBA00022958"/>
    </source>
</evidence>
<comment type="similarity">
    <text evidence="4 19">In the C-terminal section; belongs to the NnrD/CARKD family.</text>
</comment>
<dbReference type="PROSITE" id="PS51383">
    <property type="entry name" value="YJEF_C_3"/>
    <property type="match status" value="1"/>
</dbReference>
<feature type="domain" description="YjeF N-terminal" evidence="21">
    <location>
        <begin position="12"/>
        <end position="208"/>
    </location>
</feature>
<dbReference type="HAMAP" id="MF_01965">
    <property type="entry name" value="NADHX_dehydratase"/>
    <property type="match status" value="1"/>
</dbReference>
<dbReference type="NCBIfam" id="TIGR00196">
    <property type="entry name" value="yjeF_cterm"/>
    <property type="match status" value="1"/>
</dbReference>
<feature type="binding site" evidence="18">
    <location>
        <position position="119"/>
    </location>
    <ligand>
        <name>K(+)</name>
        <dbReference type="ChEBI" id="CHEBI:29103"/>
    </ligand>
</feature>
<gene>
    <name evidence="17" type="primary">nnrD</name>
    <name evidence="18" type="synonym">nnrE</name>
    <name evidence="22" type="ORF">LC087_03975</name>
</gene>
<dbReference type="PIRSF" id="PIRSF017184">
    <property type="entry name" value="Nnr"/>
    <property type="match status" value="1"/>
</dbReference>
<comment type="catalytic activity">
    <reaction evidence="16 17 19">
        <text>(6S)-NADPHX + ADP = AMP + phosphate + NADPH + H(+)</text>
        <dbReference type="Rhea" id="RHEA:32235"/>
        <dbReference type="ChEBI" id="CHEBI:15378"/>
        <dbReference type="ChEBI" id="CHEBI:43474"/>
        <dbReference type="ChEBI" id="CHEBI:57783"/>
        <dbReference type="ChEBI" id="CHEBI:64076"/>
        <dbReference type="ChEBI" id="CHEBI:456215"/>
        <dbReference type="ChEBI" id="CHEBI:456216"/>
        <dbReference type="EC" id="4.2.1.136"/>
    </reaction>
</comment>
<keyword evidence="10 17" id="KW-0520">NAD</keyword>
<evidence type="ECO:0000256" key="7">
    <source>
        <dbReference type="ARBA" id="ARBA00022840"/>
    </source>
</evidence>
<feature type="binding site" evidence="17">
    <location>
        <position position="417"/>
    </location>
    <ligand>
        <name>AMP</name>
        <dbReference type="ChEBI" id="CHEBI:456215"/>
    </ligand>
</feature>
<dbReference type="Gene3D" id="3.40.50.10260">
    <property type="entry name" value="YjeF N-terminal domain"/>
    <property type="match status" value="1"/>
</dbReference>
<evidence type="ECO:0000256" key="10">
    <source>
        <dbReference type="ARBA" id="ARBA00023027"/>
    </source>
</evidence>
<evidence type="ECO:0000259" key="21">
    <source>
        <dbReference type="PROSITE" id="PS51385"/>
    </source>
</evidence>
<sequence length="477" mass="52072">MKNIHVYRKEEIKEVDQVAEKKGHDPYTLMEVAGKSIFDQLVPLLNCEQNILVLCGRGNNGGDGLVIARLLQNSGYKVSVTFPLGETNSETVEKHLSYYHELSYQTCSFEYQKTDVIIDSLLGIGTRNPLSKEVIDLIEWVNNQSALVISIDLPSGIEANSGYVEHAIKADRTFSLHGAKYAQFLLPSGLYFGDSEVIDIGLPQTSKVKIWNRNDFMRTFEEREQVDAHKGTFGTGYLIAGSDDMPGSAVLASMGALKGGIGKLIIGTTIKVAQTISQHLLEATYQMDPYEKSLPKKISAIAIGSGLPYNQQLDTFINKTIQHSTVPIILDAGALQHRSYKSPNILIITPHPGEMARIVNCSIDYVQNNRIVVAQTVAKQENIIVVLKGHYTVVAFPDGDVFINSTGNAALAKGGSGDVLVGLMMALLSNQSRIKEAVVNAVYIHGLAADLWVGKYSAHTLLASDLTELFSVAMSKD</sequence>
<dbReference type="InterPro" id="IPR029056">
    <property type="entry name" value="Ribokinase-like"/>
</dbReference>
<dbReference type="Pfam" id="PF01256">
    <property type="entry name" value="Carb_kinase"/>
    <property type="match status" value="1"/>
</dbReference>
<evidence type="ECO:0000259" key="20">
    <source>
        <dbReference type="PROSITE" id="PS51383"/>
    </source>
</evidence>
<evidence type="ECO:0000256" key="18">
    <source>
        <dbReference type="HAMAP-Rule" id="MF_01966"/>
    </source>
</evidence>
<feature type="binding site" evidence="18">
    <location>
        <position position="60"/>
    </location>
    <ligand>
        <name>K(+)</name>
        <dbReference type="ChEBI" id="CHEBI:29103"/>
    </ligand>
</feature>
<dbReference type="NCBIfam" id="TIGR00197">
    <property type="entry name" value="yjeF_nterm"/>
    <property type="match status" value="1"/>
</dbReference>
<evidence type="ECO:0000313" key="22">
    <source>
        <dbReference type="EMBL" id="WLR43352.1"/>
    </source>
</evidence>
<evidence type="ECO:0000256" key="4">
    <source>
        <dbReference type="ARBA" id="ARBA00009524"/>
    </source>
</evidence>
<comment type="catalytic activity">
    <reaction evidence="1 18 19">
        <text>(6R)-NADHX = (6S)-NADHX</text>
        <dbReference type="Rhea" id="RHEA:32215"/>
        <dbReference type="ChEBI" id="CHEBI:64074"/>
        <dbReference type="ChEBI" id="CHEBI:64075"/>
        <dbReference type="EC" id="5.1.99.6"/>
    </reaction>
</comment>
<evidence type="ECO:0000256" key="19">
    <source>
        <dbReference type="PIRNR" id="PIRNR017184"/>
    </source>
</evidence>
<evidence type="ECO:0000256" key="6">
    <source>
        <dbReference type="ARBA" id="ARBA00022741"/>
    </source>
</evidence>
<comment type="catalytic activity">
    <reaction evidence="15 17 19">
        <text>(6S)-NADHX + ADP = AMP + phosphate + NADH + H(+)</text>
        <dbReference type="Rhea" id="RHEA:32223"/>
        <dbReference type="ChEBI" id="CHEBI:15378"/>
        <dbReference type="ChEBI" id="CHEBI:43474"/>
        <dbReference type="ChEBI" id="CHEBI:57945"/>
        <dbReference type="ChEBI" id="CHEBI:64074"/>
        <dbReference type="ChEBI" id="CHEBI:456215"/>
        <dbReference type="ChEBI" id="CHEBI:456216"/>
        <dbReference type="EC" id="4.2.1.136"/>
    </reaction>
</comment>
<dbReference type="InterPro" id="IPR000631">
    <property type="entry name" value="CARKD"/>
</dbReference>
<dbReference type="PROSITE" id="PS01049">
    <property type="entry name" value="YJEF_C_1"/>
    <property type="match status" value="1"/>
</dbReference>
<feature type="binding site" evidence="18">
    <location>
        <position position="155"/>
    </location>
    <ligand>
        <name>K(+)</name>
        <dbReference type="ChEBI" id="CHEBI:29103"/>
    </ligand>
</feature>
<dbReference type="HAMAP" id="MF_01966">
    <property type="entry name" value="NADHX_epimerase"/>
    <property type="match status" value="1"/>
</dbReference>
<comment type="function">
    <text evidence="18">Catalyzes the epimerization of the S- and R-forms of NAD(P)HX, a damaged form of NAD(P)H that is a result of enzymatic or heat-dependent hydration. This is a prerequisite for the S-specific NAD(P)H-hydrate dehydratase to allow the repair of both epimers of NAD(P)HX.</text>
</comment>
<name>A0ABY9JXV1_9BACI</name>
<dbReference type="InterPro" id="IPR017953">
    <property type="entry name" value="Carbohydrate_kinase_pred_CS"/>
</dbReference>
<feature type="binding site" evidence="18">
    <location>
        <position position="152"/>
    </location>
    <ligand>
        <name>(6S)-NADPHX</name>
        <dbReference type="ChEBI" id="CHEBI:64076"/>
    </ligand>
</feature>
<dbReference type="Pfam" id="PF03853">
    <property type="entry name" value="YjeF_N"/>
    <property type="match status" value="1"/>
</dbReference>
<dbReference type="EC" id="5.1.99.6" evidence="19"/>
<feature type="binding site" evidence="18">
    <location>
        <begin position="59"/>
        <end position="63"/>
    </location>
    <ligand>
        <name>(6S)-NADPHX</name>
        <dbReference type="ChEBI" id="CHEBI:64076"/>
    </ligand>
</feature>
<evidence type="ECO:0000256" key="17">
    <source>
        <dbReference type="HAMAP-Rule" id="MF_01965"/>
    </source>
</evidence>
<feature type="binding site" evidence="18">
    <location>
        <begin position="123"/>
        <end position="129"/>
    </location>
    <ligand>
        <name>(6S)-NADPHX</name>
        <dbReference type="ChEBI" id="CHEBI:64076"/>
    </ligand>
</feature>
<keyword evidence="12 17" id="KW-0456">Lyase</keyword>
<keyword evidence="13" id="KW-0511">Multifunctional enzyme</keyword>
<dbReference type="Gene3D" id="3.40.1190.20">
    <property type="match status" value="1"/>
</dbReference>
<protein>
    <recommendedName>
        <fullName evidence="19">Bifunctional NAD(P)H-hydrate repair enzyme</fullName>
    </recommendedName>
    <alternativeName>
        <fullName evidence="19">Nicotinamide nucleotide repair protein</fullName>
    </alternativeName>
    <domain>
        <recommendedName>
            <fullName evidence="19">ADP-dependent (S)-NAD(P)H-hydrate dehydratase</fullName>
            <ecNumber evidence="19">4.2.1.136</ecNumber>
        </recommendedName>
        <alternativeName>
            <fullName evidence="19">ADP-dependent NAD(P)HX dehydratase</fullName>
        </alternativeName>
    </domain>
    <domain>
        <recommendedName>
            <fullName evidence="19">NAD(P)H-hydrate epimerase</fullName>
            <ecNumber evidence="19">5.1.99.6</ecNumber>
        </recommendedName>
    </domain>
</protein>
<dbReference type="PROSITE" id="PS51385">
    <property type="entry name" value="YJEF_N"/>
    <property type="match status" value="1"/>
</dbReference>
<accession>A0ABY9JXV1</accession>
<comment type="catalytic activity">
    <reaction evidence="2 18 19">
        <text>(6R)-NADPHX = (6S)-NADPHX</text>
        <dbReference type="Rhea" id="RHEA:32227"/>
        <dbReference type="ChEBI" id="CHEBI:64076"/>
        <dbReference type="ChEBI" id="CHEBI:64077"/>
        <dbReference type="EC" id="5.1.99.6"/>
    </reaction>
</comment>
<keyword evidence="7 17" id="KW-0067">ATP-binding</keyword>
<dbReference type="RefSeq" id="WP_226539596.1">
    <property type="nucleotide sequence ID" value="NZ_CP129013.1"/>
</dbReference>
<comment type="similarity">
    <text evidence="3 19">In the N-terminal section; belongs to the NnrE/AIBP family.</text>
</comment>